<dbReference type="FunCoup" id="H9GKD3">
    <property type="interactions" value="1"/>
</dbReference>
<dbReference type="GO" id="GO:0048306">
    <property type="term" value="F:calcium-dependent protein binding"/>
    <property type="evidence" value="ECO:0000318"/>
    <property type="project" value="GO_Central"/>
</dbReference>
<dbReference type="AlphaFoldDB" id="H9GKD3"/>
<dbReference type="InterPro" id="IPR011992">
    <property type="entry name" value="EF-hand-dom_pair"/>
</dbReference>
<protein>
    <recommendedName>
        <fullName evidence="5">Protein S100</fullName>
    </recommendedName>
    <alternativeName>
        <fullName evidence="5">S100 calcium-binding protein</fullName>
    </alternativeName>
</protein>
<dbReference type="PANTHER" id="PTHR11639">
    <property type="entry name" value="S100 CALCIUM-BINDING PROTEIN"/>
    <property type="match status" value="1"/>
</dbReference>
<organism evidence="7 8">
    <name type="scientific">Anolis carolinensis</name>
    <name type="common">Green anole</name>
    <name type="synonym">American chameleon</name>
    <dbReference type="NCBI Taxonomy" id="28377"/>
    <lineage>
        <taxon>Eukaryota</taxon>
        <taxon>Metazoa</taxon>
        <taxon>Chordata</taxon>
        <taxon>Craniata</taxon>
        <taxon>Vertebrata</taxon>
        <taxon>Euteleostomi</taxon>
        <taxon>Lepidosauria</taxon>
        <taxon>Squamata</taxon>
        <taxon>Bifurcata</taxon>
        <taxon>Unidentata</taxon>
        <taxon>Episquamata</taxon>
        <taxon>Toxicofera</taxon>
        <taxon>Iguania</taxon>
        <taxon>Dactyloidae</taxon>
        <taxon>Anolis</taxon>
    </lineage>
</organism>
<accession>H9GKD3</accession>
<feature type="domain" description="EF-hand" evidence="6">
    <location>
        <begin position="54"/>
        <end position="89"/>
    </location>
</feature>
<evidence type="ECO:0000256" key="3">
    <source>
        <dbReference type="ARBA" id="ARBA00022737"/>
    </source>
</evidence>
<dbReference type="InterPro" id="IPR001751">
    <property type="entry name" value="S100/CaBP7/8-like_CS"/>
</dbReference>
<dbReference type="Pfam" id="PF01023">
    <property type="entry name" value="S_100"/>
    <property type="match status" value="1"/>
</dbReference>
<evidence type="ECO:0000259" key="6">
    <source>
        <dbReference type="PROSITE" id="PS50222"/>
    </source>
</evidence>
<dbReference type="PROSITE" id="PS00303">
    <property type="entry name" value="S100_CABP"/>
    <property type="match status" value="1"/>
</dbReference>
<dbReference type="SMART" id="SM01394">
    <property type="entry name" value="S_100"/>
    <property type="match status" value="1"/>
</dbReference>
<evidence type="ECO:0000313" key="7">
    <source>
        <dbReference type="Ensembl" id="ENSACAP00000013620.2"/>
    </source>
</evidence>
<dbReference type="PROSITE" id="PS00018">
    <property type="entry name" value="EF_HAND_1"/>
    <property type="match status" value="1"/>
</dbReference>
<dbReference type="InterPro" id="IPR013787">
    <property type="entry name" value="S100_Ca-bd_sub"/>
</dbReference>
<reference evidence="7" key="1">
    <citation type="submission" date="2009-12" db="EMBL/GenBank/DDBJ databases">
        <title>The Genome Sequence of Anolis carolinensis (Green Anole Lizard).</title>
        <authorList>
            <consortium name="The Genome Sequencing Platform"/>
            <person name="Di Palma F."/>
            <person name="Alfoldi J."/>
            <person name="Heiman D."/>
            <person name="Young S."/>
            <person name="Grabherr M."/>
            <person name="Johnson J."/>
            <person name="Lander E.S."/>
            <person name="Lindblad-Toh K."/>
        </authorList>
    </citation>
    <scope>NUCLEOTIDE SEQUENCE [LARGE SCALE GENOMIC DNA]</scope>
    <source>
        <strain evidence="7">JBL SC #1</strain>
    </source>
</reference>
<dbReference type="InterPro" id="IPR034325">
    <property type="entry name" value="S-100_dom"/>
</dbReference>
<keyword evidence="4 5" id="KW-0106">Calcium</keyword>
<keyword evidence="8" id="KW-1185">Reference proteome</keyword>
<dbReference type="HOGENOM" id="CLU_138624_6_2_1"/>
<dbReference type="InParanoid" id="H9GKD3"/>
<dbReference type="GO" id="GO:0005737">
    <property type="term" value="C:cytoplasm"/>
    <property type="evidence" value="ECO:0000318"/>
    <property type="project" value="GO_Central"/>
</dbReference>
<dbReference type="PANTHER" id="PTHR11639:SF77">
    <property type="entry name" value="PROTEIN S100-A12"/>
    <property type="match status" value="1"/>
</dbReference>
<dbReference type="SUPFAM" id="SSF47473">
    <property type="entry name" value="EF-hand"/>
    <property type="match status" value="1"/>
</dbReference>
<reference evidence="7" key="3">
    <citation type="submission" date="2025-09" db="UniProtKB">
        <authorList>
            <consortium name="Ensembl"/>
        </authorList>
    </citation>
    <scope>IDENTIFICATION</scope>
</reference>
<sequence>QVKMSPTQMESCMETVVNIFHQYSVRQDHFDKLSKKEMSQLVHKQFPNWLKEQKNPKAIEELFKQLDQDQDNQLSFGEFMVFICKLTIATHEHIHQEGDDGHAHHQH</sequence>
<dbReference type="CDD" id="cd00213">
    <property type="entry name" value="S-100"/>
    <property type="match status" value="1"/>
</dbReference>
<evidence type="ECO:0000256" key="5">
    <source>
        <dbReference type="RuleBase" id="RU361184"/>
    </source>
</evidence>
<dbReference type="Proteomes" id="UP000001646">
    <property type="component" value="Unplaced"/>
</dbReference>
<dbReference type="GO" id="GO:0043542">
    <property type="term" value="P:endothelial cell migration"/>
    <property type="evidence" value="ECO:0000318"/>
    <property type="project" value="GO_Central"/>
</dbReference>
<dbReference type="OMA" id="HEHLHEV"/>
<evidence type="ECO:0000256" key="4">
    <source>
        <dbReference type="ARBA" id="ARBA00022837"/>
    </source>
</evidence>
<reference evidence="7" key="2">
    <citation type="submission" date="2025-08" db="UniProtKB">
        <authorList>
            <consortium name="Ensembl"/>
        </authorList>
    </citation>
    <scope>IDENTIFICATION</scope>
</reference>
<evidence type="ECO:0000256" key="1">
    <source>
        <dbReference type="ARBA" id="ARBA00007323"/>
    </source>
</evidence>
<evidence type="ECO:0000313" key="8">
    <source>
        <dbReference type="Proteomes" id="UP000001646"/>
    </source>
</evidence>
<dbReference type="eggNOG" id="ENOG502SA01">
    <property type="taxonomic scope" value="Eukaryota"/>
</dbReference>
<dbReference type="InterPro" id="IPR018247">
    <property type="entry name" value="EF_Hand_1_Ca_BS"/>
</dbReference>
<evidence type="ECO:0000256" key="2">
    <source>
        <dbReference type="ARBA" id="ARBA00022723"/>
    </source>
</evidence>
<proteinExistence type="inferred from homology"/>
<dbReference type="PROSITE" id="PS50222">
    <property type="entry name" value="EF_HAND_2"/>
    <property type="match status" value="1"/>
</dbReference>
<dbReference type="GeneTree" id="ENSGT00940000162189"/>
<dbReference type="Gene3D" id="1.10.238.10">
    <property type="entry name" value="EF-hand"/>
    <property type="match status" value="1"/>
</dbReference>
<dbReference type="STRING" id="28377.ENSACAP00000013620"/>
<dbReference type="InterPro" id="IPR002048">
    <property type="entry name" value="EF_hand_dom"/>
</dbReference>
<dbReference type="Bgee" id="ENSACAG00000013902">
    <property type="expression patterns" value="Expressed in hindlimb bud and 1 other cell type or tissue"/>
</dbReference>
<dbReference type="Ensembl" id="ENSACAT00000013900.4">
    <property type="protein sequence ID" value="ENSACAP00000013620.2"/>
    <property type="gene ID" value="ENSACAG00000013902.4"/>
</dbReference>
<dbReference type="GO" id="GO:0046914">
    <property type="term" value="F:transition metal ion binding"/>
    <property type="evidence" value="ECO:0007669"/>
    <property type="project" value="InterPro"/>
</dbReference>
<keyword evidence="3" id="KW-0677">Repeat</keyword>
<comment type="similarity">
    <text evidence="1 5">Belongs to the S-100 family.</text>
</comment>
<keyword evidence="2 5" id="KW-0479">Metal-binding</keyword>
<name>H9GKD3_ANOCA</name>
<dbReference type="GO" id="GO:0005509">
    <property type="term" value="F:calcium ion binding"/>
    <property type="evidence" value="ECO:0000318"/>
    <property type="project" value="GO_Central"/>
</dbReference>
<gene>
    <name evidence="7" type="primary">LOC100553681</name>
</gene>